<reference evidence="2" key="1">
    <citation type="submission" date="2021-01" db="EMBL/GenBank/DDBJ databases">
        <authorList>
            <person name="Corre E."/>
            <person name="Pelletier E."/>
            <person name="Niang G."/>
            <person name="Scheremetjew M."/>
            <person name="Finn R."/>
            <person name="Kale V."/>
            <person name="Holt S."/>
            <person name="Cochrane G."/>
            <person name="Meng A."/>
            <person name="Brown T."/>
            <person name="Cohen L."/>
        </authorList>
    </citation>
    <scope>NUCLEOTIDE SEQUENCE</scope>
</reference>
<dbReference type="EMBL" id="HBFQ01007552">
    <property type="protein sequence ID" value="CAD8830924.1"/>
    <property type="molecule type" value="Transcribed_RNA"/>
</dbReference>
<proteinExistence type="predicted"/>
<feature type="chain" id="PRO_5030994337" evidence="1">
    <location>
        <begin position="19"/>
        <end position="141"/>
    </location>
</feature>
<sequence length="141" mass="16283">MMMAMFCAGSRSLWFGQCWIYVCKGPWLLFQDLVQSVLQQLPPPEQRLEACPRKSVCSHQATQSQHFSSQTQMPERCHWTDIVKSIDDETSVPSDVFNVMSRLGSEARGRGQHMLVWVDQEGSRNGTVGHWRLQQWKRDKA</sequence>
<evidence type="ECO:0000313" key="2">
    <source>
        <dbReference type="EMBL" id="CAD8830924.1"/>
    </source>
</evidence>
<keyword evidence="1" id="KW-0732">Signal</keyword>
<gene>
    <name evidence="2" type="ORF">NSCI0253_LOCUS5270</name>
</gene>
<protein>
    <submittedName>
        <fullName evidence="2">Uncharacterized protein</fullName>
    </submittedName>
</protein>
<accession>A0A7S0ZSA3</accession>
<evidence type="ECO:0000256" key="1">
    <source>
        <dbReference type="SAM" id="SignalP"/>
    </source>
</evidence>
<dbReference type="AlphaFoldDB" id="A0A7S0ZSA3"/>
<feature type="signal peptide" evidence="1">
    <location>
        <begin position="1"/>
        <end position="18"/>
    </location>
</feature>
<organism evidence="2">
    <name type="scientific">Noctiluca scintillans</name>
    <name type="common">Sea sparkle</name>
    <name type="synonym">Red tide dinoflagellate</name>
    <dbReference type="NCBI Taxonomy" id="2966"/>
    <lineage>
        <taxon>Eukaryota</taxon>
        <taxon>Sar</taxon>
        <taxon>Alveolata</taxon>
        <taxon>Dinophyceae</taxon>
        <taxon>Noctilucales</taxon>
        <taxon>Noctilucaceae</taxon>
        <taxon>Noctiluca</taxon>
    </lineage>
</organism>
<name>A0A7S0ZSA3_NOCSC</name>